<dbReference type="Gramene" id="RZC54825">
    <property type="protein sequence ID" value="RZC54825"/>
    <property type="gene ID" value="C5167_013685"/>
</dbReference>
<dbReference type="Proteomes" id="UP000316621">
    <property type="component" value="Chromosome 3"/>
</dbReference>
<dbReference type="EMBL" id="CM010717">
    <property type="protein sequence ID" value="RZC54825.1"/>
    <property type="molecule type" value="Genomic_DNA"/>
</dbReference>
<dbReference type="InterPro" id="IPR027417">
    <property type="entry name" value="P-loop_NTPase"/>
</dbReference>
<evidence type="ECO:0000313" key="2">
    <source>
        <dbReference type="Proteomes" id="UP000316621"/>
    </source>
</evidence>
<protein>
    <submittedName>
        <fullName evidence="1">Uncharacterized protein</fullName>
    </submittedName>
</protein>
<accession>A0A4Y7J599</accession>
<dbReference type="Gene3D" id="3.40.50.300">
    <property type="entry name" value="P-loop containing nucleotide triphosphate hydrolases"/>
    <property type="match status" value="1"/>
</dbReference>
<keyword evidence="2" id="KW-1185">Reference proteome</keyword>
<reference evidence="1 2" key="1">
    <citation type="journal article" date="2018" name="Science">
        <title>The opium poppy genome and morphinan production.</title>
        <authorList>
            <person name="Guo L."/>
            <person name="Winzer T."/>
            <person name="Yang X."/>
            <person name="Li Y."/>
            <person name="Ning Z."/>
            <person name="He Z."/>
            <person name="Teodor R."/>
            <person name="Lu Y."/>
            <person name="Bowser T.A."/>
            <person name="Graham I.A."/>
            <person name="Ye K."/>
        </authorList>
    </citation>
    <scope>NUCLEOTIDE SEQUENCE [LARGE SCALE GENOMIC DNA]</scope>
    <source>
        <strain evidence="2">cv. HN1</strain>
        <tissue evidence="1">Leaves</tissue>
    </source>
</reference>
<sequence>MLVLLIEPLKSAGFGILRLDATTSAKRRDYVMQKFNNQDSESPIVLLVEFKPSVSGIDLTAQQHPGHTFWSRGWSLQLKSKLWTGYTVLDNKT</sequence>
<dbReference type="STRING" id="3469.A0A4Y7J599"/>
<gene>
    <name evidence="1" type="ORF">C5167_013685</name>
</gene>
<dbReference type="SUPFAM" id="SSF52540">
    <property type="entry name" value="P-loop containing nucleoside triphosphate hydrolases"/>
    <property type="match status" value="1"/>
</dbReference>
<proteinExistence type="predicted"/>
<organism evidence="1 2">
    <name type="scientific">Papaver somniferum</name>
    <name type="common">Opium poppy</name>
    <dbReference type="NCBI Taxonomy" id="3469"/>
    <lineage>
        <taxon>Eukaryota</taxon>
        <taxon>Viridiplantae</taxon>
        <taxon>Streptophyta</taxon>
        <taxon>Embryophyta</taxon>
        <taxon>Tracheophyta</taxon>
        <taxon>Spermatophyta</taxon>
        <taxon>Magnoliopsida</taxon>
        <taxon>Ranunculales</taxon>
        <taxon>Papaveraceae</taxon>
        <taxon>Papaveroideae</taxon>
        <taxon>Papaver</taxon>
    </lineage>
</organism>
<name>A0A4Y7J599_PAPSO</name>
<dbReference type="AlphaFoldDB" id="A0A4Y7J599"/>
<evidence type="ECO:0000313" key="1">
    <source>
        <dbReference type="EMBL" id="RZC54825.1"/>
    </source>
</evidence>